<proteinExistence type="predicted"/>
<name>A0A5A7MJU9_COMTE</name>
<gene>
    <name evidence="1" type="ORF">CTTA_4196</name>
</gene>
<comment type="caution">
    <text evidence="1">The sequence shown here is derived from an EMBL/GenBank/DDBJ whole genome shotgun (WGS) entry which is preliminary data.</text>
</comment>
<dbReference type="AlphaFoldDB" id="A0A5A7MJU9"/>
<evidence type="ECO:0000313" key="1">
    <source>
        <dbReference type="EMBL" id="GEQ77191.1"/>
    </source>
</evidence>
<dbReference type="Proteomes" id="UP000323105">
    <property type="component" value="Unassembled WGS sequence"/>
</dbReference>
<dbReference type="EMBL" id="BKBW01000010">
    <property type="protein sequence ID" value="GEQ77191.1"/>
    <property type="molecule type" value="Genomic_DNA"/>
</dbReference>
<protein>
    <submittedName>
        <fullName evidence="1">Uncharacterized protein</fullName>
    </submittedName>
</protein>
<organism evidence="1 2">
    <name type="scientific">Comamonas testosteroni</name>
    <name type="common">Pseudomonas testosteroni</name>
    <dbReference type="NCBI Taxonomy" id="285"/>
    <lineage>
        <taxon>Bacteria</taxon>
        <taxon>Pseudomonadati</taxon>
        <taxon>Pseudomonadota</taxon>
        <taxon>Betaproteobacteria</taxon>
        <taxon>Burkholderiales</taxon>
        <taxon>Comamonadaceae</taxon>
        <taxon>Comamonas</taxon>
    </lineage>
</organism>
<sequence length="64" mass="6650">MQAAVAAALGGTLPGGSQTLQSAGFHVSGRKFCAYRQLRTPASVAELAWLKNLCPFFPQDLAGA</sequence>
<evidence type="ECO:0000313" key="2">
    <source>
        <dbReference type="Proteomes" id="UP000323105"/>
    </source>
</evidence>
<reference evidence="1 2" key="1">
    <citation type="journal article" date="2019" name="Microbiol. Resour. Announc.">
        <title>Draft Genome Sequence of Comamonas testosteroni TA441, a Bacterium That Has a Cryptic Phenol Degradation Gene Cluster.</title>
        <authorList>
            <person name="Arai H."/>
            <person name="Ishii M."/>
        </authorList>
    </citation>
    <scope>NUCLEOTIDE SEQUENCE [LARGE SCALE GENOMIC DNA]</scope>
    <source>
        <strain evidence="1 2">TA441</strain>
    </source>
</reference>
<accession>A0A5A7MJU9</accession>